<evidence type="ECO:0000256" key="9">
    <source>
        <dbReference type="ARBA" id="ARBA00041620"/>
    </source>
</evidence>
<dbReference type="Pfam" id="PF00109">
    <property type="entry name" value="ketoacyl-synt"/>
    <property type="match status" value="1"/>
</dbReference>
<keyword evidence="6 13" id="KW-0808">Transferase</keyword>
<dbReference type="EC" id="2.3.1.41" evidence="4"/>
<evidence type="ECO:0000256" key="4">
    <source>
        <dbReference type="ARBA" id="ARBA00013191"/>
    </source>
</evidence>
<dbReference type="InterPro" id="IPR014030">
    <property type="entry name" value="Ketoacyl_synth_N"/>
</dbReference>
<comment type="catalytic activity">
    <reaction evidence="12">
        <text>a fatty acyl-[ACP] + malonyl-[ACP] + H(+) = a 3-oxoacyl-[ACP] + holo-[ACP] + CO2</text>
        <dbReference type="Rhea" id="RHEA:22836"/>
        <dbReference type="Rhea" id="RHEA-COMP:9623"/>
        <dbReference type="Rhea" id="RHEA-COMP:9685"/>
        <dbReference type="Rhea" id="RHEA-COMP:9916"/>
        <dbReference type="Rhea" id="RHEA-COMP:14125"/>
        <dbReference type="ChEBI" id="CHEBI:15378"/>
        <dbReference type="ChEBI" id="CHEBI:16526"/>
        <dbReference type="ChEBI" id="CHEBI:64479"/>
        <dbReference type="ChEBI" id="CHEBI:78449"/>
        <dbReference type="ChEBI" id="CHEBI:78776"/>
        <dbReference type="ChEBI" id="CHEBI:138651"/>
        <dbReference type="EC" id="2.3.1.41"/>
    </reaction>
    <physiologicalReaction direction="left-to-right" evidence="12">
        <dbReference type="Rhea" id="RHEA:22837"/>
    </physiologicalReaction>
</comment>
<dbReference type="InterPro" id="IPR014031">
    <property type="entry name" value="Ketoacyl_synth_C"/>
</dbReference>
<protein>
    <recommendedName>
        <fullName evidence="8">3-oxoacyl-[acyl-carrier-protein] synthase 1</fullName>
        <ecNumber evidence="4">2.3.1.41</ecNumber>
    </recommendedName>
    <alternativeName>
        <fullName evidence="9">3-oxoacyl-[acyl-carrier-protein] synthase I</fullName>
    </alternativeName>
    <alternativeName>
        <fullName evidence="10">Beta-ketoacyl-ACP synthase I</fullName>
    </alternativeName>
</protein>
<dbReference type="SMART" id="SM00825">
    <property type="entry name" value="PKS_KS"/>
    <property type="match status" value="1"/>
</dbReference>
<keyword evidence="5" id="KW-0963">Cytoplasm</keyword>
<dbReference type="RefSeq" id="WP_317491207.1">
    <property type="nucleotide sequence ID" value="NZ_CP136051.1"/>
</dbReference>
<dbReference type="SUPFAM" id="SSF53901">
    <property type="entry name" value="Thiolase-like"/>
    <property type="match status" value="2"/>
</dbReference>
<organism evidence="15 16">
    <name type="scientific">Imperialibacter roseus</name>
    <dbReference type="NCBI Taxonomy" id="1324217"/>
    <lineage>
        <taxon>Bacteria</taxon>
        <taxon>Pseudomonadati</taxon>
        <taxon>Bacteroidota</taxon>
        <taxon>Cytophagia</taxon>
        <taxon>Cytophagales</taxon>
        <taxon>Flammeovirgaceae</taxon>
        <taxon>Imperialibacter</taxon>
    </lineage>
</organism>
<dbReference type="Gene3D" id="3.40.47.10">
    <property type="match status" value="1"/>
</dbReference>
<dbReference type="GO" id="GO:0016746">
    <property type="term" value="F:acyltransferase activity"/>
    <property type="evidence" value="ECO:0007669"/>
    <property type="project" value="UniProtKB-KW"/>
</dbReference>
<dbReference type="Proteomes" id="UP001302349">
    <property type="component" value="Chromosome"/>
</dbReference>
<evidence type="ECO:0000313" key="16">
    <source>
        <dbReference type="Proteomes" id="UP001302349"/>
    </source>
</evidence>
<evidence type="ECO:0000256" key="10">
    <source>
        <dbReference type="ARBA" id="ARBA00042143"/>
    </source>
</evidence>
<keyword evidence="7 15" id="KW-0012">Acyltransferase</keyword>
<comment type="subcellular location">
    <subcellularLocation>
        <location evidence="1">Cytoplasm</location>
    </subcellularLocation>
</comment>
<evidence type="ECO:0000256" key="13">
    <source>
        <dbReference type="RuleBase" id="RU003694"/>
    </source>
</evidence>
<dbReference type="EMBL" id="CP136051">
    <property type="protein sequence ID" value="WOK08570.1"/>
    <property type="molecule type" value="Genomic_DNA"/>
</dbReference>
<comment type="subunit">
    <text evidence="3">Homodimer.</text>
</comment>
<evidence type="ECO:0000256" key="8">
    <source>
        <dbReference type="ARBA" id="ARBA00039450"/>
    </source>
</evidence>
<evidence type="ECO:0000256" key="1">
    <source>
        <dbReference type="ARBA" id="ARBA00004496"/>
    </source>
</evidence>
<keyword evidence="16" id="KW-1185">Reference proteome</keyword>
<dbReference type="PANTHER" id="PTHR11712">
    <property type="entry name" value="POLYKETIDE SYNTHASE-RELATED"/>
    <property type="match status" value="1"/>
</dbReference>
<proteinExistence type="inferred from homology"/>
<reference evidence="15 16" key="1">
    <citation type="journal article" date="2023" name="Microbiol. Resour. Announc.">
        <title>Complete Genome Sequence of Imperialibacter roseus strain P4T.</title>
        <authorList>
            <person name="Tizabi D.R."/>
            <person name="Bachvaroff T."/>
            <person name="Hill R.T."/>
        </authorList>
    </citation>
    <scope>NUCLEOTIDE SEQUENCE [LARGE SCALE GENOMIC DNA]</scope>
    <source>
        <strain evidence="15 16">P4T</strain>
    </source>
</reference>
<dbReference type="PANTHER" id="PTHR11712:SF306">
    <property type="entry name" value="3-OXOACYL-[ACYL-CARRIER-PROTEIN] SYNTHASE 1"/>
    <property type="match status" value="1"/>
</dbReference>
<evidence type="ECO:0000256" key="7">
    <source>
        <dbReference type="ARBA" id="ARBA00023315"/>
    </source>
</evidence>
<evidence type="ECO:0000259" key="14">
    <source>
        <dbReference type="PROSITE" id="PS52004"/>
    </source>
</evidence>
<name>A0ABZ0IW15_9BACT</name>
<dbReference type="InterPro" id="IPR016039">
    <property type="entry name" value="Thiolase-like"/>
</dbReference>
<sequence length="426" mass="44759">MSLNRRVVITGLGVVAPNATGKEAFEQALRGMKSGITWIPTLAEHNLGCQIAGEPEVSEEYKLSLLPQLLNKMLDNHGVIYGCLSGLEAWKDAGLTIDYEKFDPELGIVYGGGALSMDESIGPRFDLVNAGQVRKLGTKTITQSMNSGVSAYLNGMLGAGNRVMSNSSACSTGTEAAIMGYELIKSGKAKRMLCGSSEGKGKYIWGAFDSMRVLCRDSNDNPTFGSRPMSSTSSGFVPGAGAGALVLEELDTALARGARIYAEILGGDVNSGGQRMGGSMTAPNSAAVQACIKNAIKEAGITPESIDLISGHLTSTMADPIELNNWVEALNVPAADFPLVNATKSMIGHCIAGAGSIELVGCALQMHGNFVHGNLNIEELHPEILKIIPAEKIPSVTVESNLNIVAKANFGFGDVNSCIILRKFSS</sequence>
<dbReference type="CDD" id="cd00834">
    <property type="entry name" value="KAS_I_II"/>
    <property type="match status" value="1"/>
</dbReference>
<evidence type="ECO:0000256" key="2">
    <source>
        <dbReference type="ARBA" id="ARBA00008467"/>
    </source>
</evidence>
<dbReference type="PROSITE" id="PS52004">
    <property type="entry name" value="KS3_2"/>
    <property type="match status" value="1"/>
</dbReference>
<evidence type="ECO:0000313" key="15">
    <source>
        <dbReference type="EMBL" id="WOK08570.1"/>
    </source>
</evidence>
<comment type="similarity">
    <text evidence="2 13">Belongs to the thiolase-like superfamily. Beta-ketoacyl-ACP synthases family.</text>
</comment>
<gene>
    <name evidence="15" type="ORF">RT717_07970</name>
</gene>
<dbReference type="Pfam" id="PF02801">
    <property type="entry name" value="Ketoacyl-synt_C"/>
    <property type="match status" value="1"/>
</dbReference>
<evidence type="ECO:0000256" key="11">
    <source>
        <dbReference type="ARBA" id="ARBA00048121"/>
    </source>
</evidence>
<accession>A0ABZ0IW15</accession>
<dbReference type="InterPro" id="IPR020841">
    <property type="entry name" value="PKS_Beta-ketoAc_synthase_dom"/>
</dbReference>
<dbReference type="InterPro" id="IPR000794">
    <property type="entry name" value="Beta-ketoacyl_synthase"/>
</dbReference>
<evidence type="ECO:0000256" key="3">
    <source>
        <dbReference type="ARBA" id="ARBA00011738"/>
    </source>
</evidence>
<evidence type="ECO:0000256" key="12">
    <source>
        <dbReference type="ARBA" id="ARBA00048506"/>
    </source>
</evidence>
<evidence type="ECO:0000256" key="5">
    <source>
        <dbReference type="ARBA" id="ARBA00022490"/>
    </source>
</evidence>
<evidence type="ECO:0000256" key="6">
    <source>
        <dbReference type="ARBA" id="ARBA00022679"/>
    </source>
</evidence>
<feature type="domain" description="Ketosynthase family 3 (KS3)" evidence="14">
    <location>
        <begin position="4"/>
        <end position="423"/>
    </location>
</feature>
<comment type="catalytic activity">
    <reaction evidence="11">
        <text>(3Z)-decenoyl-[ACP] + malonyl-[ACP] + H(+) = 3-oxo-(5Z)-dodecenoyl-[ACP] + holo-[ACP] + CO2</text>
        <dbReference type="Rhea" id="RHEA:54940"/>
        <dbReference type="Rhea" id="RHEA-COMP:9623"/>
        <dbReference type="Rhea" id="RHEA-COMP:9685"/>
        <dbReference type="Rhea" id="RHEA-COMP:9927"/>
        <dbReference type="Rhea" id="RHEA-COMP:14042"/>
        <dbReference type="ChEBI" id="CHEBI:15378"/>
        <dbReference type="ChEBI" id="CHEBI:16526"/>
        <dbReference type="ChEBI" id="CHEBI:64479"/>
        <dbReference type="ChEBI" id="CHEBI:78449"/>
        <dbReference type="ChEBI" id="CHEBI:78798"/>
        <dbReference type="ChEBI" id="CHEBI:138410"/>
    </reaction>
    <physiologicalReaction direction="left-to-right" evidence="11">
        <dbReference type="Rhea" id="RHEA:54941"/>
    </physiologicalReaction>
</comment>